<evidence type="ECO:0000313" key="2">
    <source>
        <dbReference type="Proteomes" id="UP000198990"/>
    </source>
</evidence>
<name>A0A1H7PUP3_9FLAO</name>
<dbReference type="InterPro" id="IPR013783">
    <property type="entry name" value="Ig-like_fold"/>
</dbReference>
<accession>A0A1H7PUP3</accession>
<dbReference type="STRING" id="228957.SAMN04488008_103528"/>
<dbReference type="AlphaFoldDB" id="A0A1H7PUP3"/>
<dbReference type="EMBL" id="FNZN01000003">
    <property type="protein sequence ID" value="SEL38767.1"/>
    <property type="molecule type" value="Genomic_DNA"/>
</dbReference>
<gene>
    <name evidence="1" type="ORF">SAMN04488008_103528</name>
</gene>
<dbReference type="Proteomes" id="UP000198990">
    <property type="component" value="Unassembled WGS sequence"/>
</dbReference>
<sequence>MRIKILFVLSLILLGCSNKKEEQPKEFSYPIIELVSQPNSSIAGNPITLSFKTDGTIKDLKLQVKNAYGNVILETEKASNELITFNIPKNFTRIAGPCRWKLLLNGHTLRNGKFDITTNTLKATYVESYFGPRSVTAGYNDYSMLTISPTDAYDNPLDNGTEVTVKYQFLENINELKITTESFFAFYNVRSTLQSGRILVSSECNGTNSKELATIIYPSNATNFDITASSAHNFADGNQIITFKSDIIKDEFGNMVTNGTLVTFVIKNENDSYLYTIGTTVNGIAEAKTLHPDKATNWKIQAFVTGAAESNTTEFTFNAAIKDYPVHFSKGNRNIDIGPFESFMKQLIPDGLFLQLDIYDTDGIFITSKKTTTKNGACNIFLGEHFLPEGNYQLKLIAAGITKEFTKNIHGDTIK</sequence>
<dbReference type="RefSeq" id="WP_091623132.1">
    <property type="nucleotide sequence ID" value="NZ_FNZN01000003.1"/>
</dbReference>
<protein>
    <submittedName>
        <fullName evidence="1">Uncharacterized protein</fullName>
    </submittedName>
</protein>
<evidence type="ECO:0000313" key="1">
    <source>
        <dbReference type="EMBL" id="SEL38767.1"/>
    </source>
</evidence>
<proteinExistence type="predicted"/>
<keyword evidence="2" id="KW-1185">Reference proteome</keyword>
<reference evidence="2" key="1">
    <citation type="submission" date="2016-10" db="EMBL/GenBank/DDBJ databases">
        <authorList>
            <person name="Varghese N."/>
            <person name="Submissions S."/>
        </authorList>
    </citation>
    <scope>NUCLEOTIDE SEQUENCE [LARGE SCALE GENOMIC DNA]</scope>
    <source>
        <strain evidence="2">DSM 16471</strain>
    </source>
</reference>
<organism evidence="1 2">
    <name type="scientific">Maribacter orientalis</name>
    <dbReference type="NCBI Taxonomy" id="228957"/>
    <lineage>
        <taxon>Bacteria</taxon>
        <taxon>Pseudomonadati</taxon>
        <taxon>Bacteroidota</taxon>
        <taxon>Flavobacteriia</taxon>
        <taxon>Flavobacteriales</taxon>
        <taxon>Flavobacteriaceae</taxon>
        <taxon>Maribacter</taxon>
    </lineage>
</organism>
<dbReference type="Gene3D" id="2.60.40.10">
    <property type="entry name" value="Immunoglobulins"/>
    <property type="match status" value="1"/>
</dbReference>
<dbReference type="PROSITE" id="PS51257">
    <property type="entry name" value="PROKAR_LIPOPROTEIN"/>
    <property type="match status" value="1"/>
</dbReference>